<dbReference type="RefSeq" id="WP_171324327.1">
    <property type="nucleotide sequence ID" value="NZ_JABFBC010000001.1"/>
</dbReference>
<name>A0A849L2R7_9RHOB</name>
<proteinExistence type="predicted"/>
<feature type="domain" description="Sulfotransferase" evidence="1">
    <location>
        <begin position="10"/>
        <end position="123"/>
    </location>
</feature>
<dbReference type="SUPFAM" id="SSF52540">
    <property type="entry name" value="P-loop containing nucleoside triphosphate hydrolases"/>
    <property type="match status" value="1"/>
</dbReference>
<dbReference type="AlphaFoldDB" id="A0A849L2R7"/>
<evidence type="ECO:0000313" key="2">
    <source>
        <dbReference type="EMBL" id="NNU80507.1"/>
    </source>
</evidence>
<organism evidence="2 3">
    <name type="scientific">Halovulum dunhuangense</name>
    <dbReference type="NCBI Taxonomy" id="1505036"/>
    <lineage>
        <taxon>Bacteria</taxon>
        <taxon>Pseudomonadati</taxon>
        <taxon>Pseudomonadota</taxon>
        <taxon>Alphaproteobacteria</taxon>
        <taxon>Rhodobacterales</taxon>
        <taxon>Paracoccaceae</taxon>
        <taxon>Halovulum</taxon>
    </lineage>
</organism>
<dbReference type="InterPro" id="IPR027417">
    <property type="entry name" value="P-loop_NTPase"/>
</dbReference>
<sequence>MEPFIFFSYGLTKSGSTLAFQLARAALERAGFPQPVPVVPGLVVSRSINAIEHVSEAQAEALLDAVRRLGHPVVLKTHTRPDPAVARLIEAGHARAHAILRDPRDVALSMLDHGRRSRANGKPAFSEIGTLADAVAGIDNQLVTAAAWMALPGVRRLTYDRLAFDTGAAAADILDHLGLAGDPRTIATEVLESCFTQFNKGVRDRHLEEMDAATSASLAARYAAFLALLAESTDPPRSAPLHAPVDIPARQT</sequence>
<protein>
    <recommendedName>
        <fullName evidence="1">Sulfotransferase domain-containing protein</fullName>
    </recommendedName>
</protein>
<reference evidence="2 3" key="1">
    <citation type="submission" date="2020-05" db="EMBL/GenBank/DDBJ databases">
        <title>Gimesia benthica sp. nov., a novel planctomycete isolated from a deep-sea water sample of the Northwest Indian Ocean.</title>
        <authorList>
            <person name="Wang J."/>
            <person name="Ruan C."/>
            <person name="Song L."/>
            <person name="Zhu Y."/>
            <person name="Li A."/>
            <person name="Zheng X."/>
            <person name="Wang L."/>
            <person name="Lu Z."/>
            <person name="Huang Y."/>
            <person name="Du W."/>
            <person name="Zhou Y."/>
            <person name="Huang L."/>
            <person name="Dai X."/>
        </authorList>
    </citation>
    <scope>NUCLEOTIDE SEQUENCE [LARGE SCALE GENOMIC DNA]</scope>
    <source>
        <strain evidence="2 3">YYQ-30</strain>
    </source>
</reference>
<evidence type="ECO:0000259" key="1">
    <source>
        <dbReference type="Pfam" id="PF00685"/>
    </source>
</evidence>
<keyword evidence="3" id="KW-1185">Reference proteome</keyword>
<dbReference type="Pfam" id="PF00685">
    <property type="entry name" value="Sulfotransfer_1"/>
    <property type="match status" value="1"/>
</dbReference>
<dbReference type="GO" id="GO:0008146">
    <property type="term" value="F:sulfotransferase activity"/>
    <property type="evidence" value="ECO:0007669"/>
    <property type="project" value="InterPro"/>
</dbReference>
<dbReference type="InterPro" id="IPR000863">
    <property type="entry name" value="Sulfotransferase_dom"/>
</dbReference>
<dbReference type="Proteomes" id="UP000572377">
    <property type="component" value="Unassembled WGS sequence"/>
</dbReference>
<evidence type="ECO:0000313" key="3">
    <source>
        <dbReference type="Proteomes" id="UP000572377"/>
    </source>
</evidence>
<comment type="caution">
    <text evidence="2">The sequence shown here is derived from an EMBL/GenBank/DDBJ whole genome shotgun (WGS) entry which is preliminary data.</text>
</comment>
<gene>
    <name evidence="2" type="ORF">HMH01_08645</name>
</gene>
<dbReference type="EMBL" id="JABFBC010000001">
    <property type="protein sequence ID" value="NNU80507.1"/>
    <property type="molecule type" value="Genomic_DNA"/>
</dbReference>
<dbReference type="Gene3D" id="3.40.50.300">
    <property type="entry name" value="P-loop containing nucleotide triphosphate hydrolases"/>
    <property type="match status" value="1"/>
</dbReference>
<accession>A0A849L2R7</accession>